<dbReference type="Pfam" id="PF24568">
    <property type="entry name" value="CC_PcsB"/>
    <property type="match status" value="1"/>
</dbReference>
<comment type="caution">
    <text evidence="4">The sequence shown here is derived from an EMBL/GenBank/DDBJ whole genome shotgun (WGS) entry which is preliminary data.</text>
</comment>
<dbReference type="InterPro" id="IPR057309">
    <property type="entry name" value="PcsB_CC"/>
</dbReference>
<dbReference type="Gene3D" id="6.10.250.3150">
    <property type="match status" value="1"/>
</dbReference>
<protein>
    <recommendedName>
        <fullName evidence="3">Peptidoglycan hydrolase PcsB coiled-coil domain-containing protein</fullName>
    </recommendedName>
</protein>
<proteinExistence type="predicted"/>
<dbReference type="Proteomes" id="UP001275315">
    <property type="component" value="Unassembled WGS sequence"/>
</dbReference>
<evidence type="ECO:0000256" key="1">
    <source>
        <dbReference type="ARBA" id="ARBA00022729"/>
    </source>
</evidence>
<feature type="coiled-coil region" evidence="2">
    <location>
        <begin position="31"/>
        <end position="107"/>
    </location>
</feature>
<organism evidence="4 5">
    <name type="scientific">Paracerasibacillus soli</name>
    <dbReference type="NCBI Taxonomy" id="480284"/>
    <lineage>
        <taxon>Bacteria</taxon>
        <taxon>Bacillati</taxon>
        <taxon>Bacillota</taxon>
        <taxon>Bacilli</taxon>
        <taxon>Bacillales</taxon>
        <taxon>Bacillaceae</taxon>
        <taxon>Paracerasibacillus</taxon>
    </lineage>
</organism>
<evidence type="ECO:0000259" key="3">
    <source>
        <dbReference type="Pfam" id="PF24568"/>
    </source>
</evidence>
<keyword evidence="2" id="KW-0175">Coiled coil</keyword>
<keyword evidence="1" id="KW-0732">Signal</keyword>
<dbReference type="RefSeq" id="WP_320379537.1">
    <property type="nucleotide sequence ID" value="NZ_JAWDIQ010000001.1"/>
</dbReference>
<evidence type="ECO:0000313" key="5">
    <source>
        <dbReference type="Proteomes" id="UP001275315"/>
    </source>
</evidence>
<feature type="domain" description="Peptidoglycan hydrolase PcsB coiled-coil" evidence="3">
    <location>
        <begin position="101"/>
        <end position="174"/>
    </location>
</feature>
<sequence length="175" mass="19610">MKKTIVTIATVSVIGFGSSIFIQQPVHAETLSQLHNKQENIQDQRSQIKANLSKAEAQIADLLIDLEELNKEIAENKQALKANEKQLNNTTKQITTTKDEIDELQAAIDKRYEILKQRAVSYQQSGGNLNYLDVIFGSTSFGDFIGRITAVTKITESDQEIMNKIADDKKLVEEN</sequence>
<keyword evidence="5" id="KW-1185">Reference proteome</keyword>
<dbReference type="EMBL" id="JAWDIQ010000001">
    <property type="protein sequence ID" value="MDY0408832.1"/>
    <property type="molecule type" value="Genomic_DNA"/>
</dbReference>
<evidence type="ECO:0000256" key="2">
    <source>
        <dbReference type="SAM" id="Coils"/>
    </source>
</evidence>
<evidence type="ECO:0000313" key="4">
    <source>
        <dbReference type="EMBL" id="MDY0408832.1"/>
    </source>
</evidence>
<reference evidence="4 5" key="1">
    <citation type="submission" date="2023-10" db="EMBL/GenBank/DDBJ databases">
        <title>Virgibacillus soli CC-YMP-6 genome.</title>
        <authorList>
            <person name="Miliotis G."/>
            <person name="Sengupta P."/>
            <person name="Hameed A."/>
            <person name="Chuvochina M."/>
            <person name="Mcdonagh F."/>
            <person name="Simpson A.C."/>
            <person name="Singh N.K."/>
            <person name="Rekha P.D."/>
            <person name="Raman K."/>
            <person name="Hugenholtz P."/>
            <person name="Venkateswaran K."/>
        </authorList>
    </citation>
    <scope>NUCLEOTIDE SEQUENCE [LARGE SCALE GENOMIC DNA]</scope>
    <source>
        <strain evidence="4 5">CC-YMP-6</strain>
    </source>
</reference>
<name>A0ABU5CR30_9BACI</name>
<dbReference type="SUPFAM" id="SSF58100">
    <property type="entry name" value="Bacterial hemolysins"/>
    <property type="match status" value="1"/>
</dbReference>
<accession>A0ABU5CR30</accession>
<gene>
    <name evidence="4" type="ORF">RWD45_10070</name>
</gene>